<evidence type="ECO:0000313" key="2">
    <source>
        <dbReference type="Proteomes" id="UP000008922"/>
    </source>
</evidence>
<evidence type="ECO:0008006" key="3">
    <source>
        <dbReference type="Google" id="ProtNLM"/>
    </source>
</evidence>
<dbReference type="AlphaFoldDB" id="E8N2S2"/>
<gene>
    <name evidence="1" type="ordered locus">ANT_30460</name>
</gene>
<dbReference type="HOGENOM" id="CLU_112459_0_0_0"/>
<dbReference type="KEGG" id="atm:ANT_30460"/>
<keyword evidence="2" id="KW-1185">Reference proteome</keyword>
<organism evidence="1 2">
    <name type="scientific">Anaerolinea thermophila (strain DSM 14523 / JCM 11388 / NBRC 100420 / UNI-1)</name>
    <dbReference type="NCBI Taxonomy" id="926569"/>
    <lineage>
        <taxon>Bacteria</taxon>
        <taxon>Bacillati</taxon>
        <taxon>Chloroflexota</taxon>
        <taxon>Anaerolineae</taxon>
        <taxon>Anaerolineales</taxon>
        <taxon>Anaerolineaceae</taxon>
        <taxon>Anaerolinea</taxon>
    </lineage>
</organism>
<reference evidence="1 2" key="1">
    <citation type="submission" date="2010-12" db="EMBL/GenBank/DDBJ databases">
        <title>Whole genome sequence of Anaerolinea thermophila UNI-1.</title>
        <authorList>
            <person name="Narita-Yamada S."/>
            <person name="Kishi E."/>
            <person name="Watanabe Y."/>
            <person name="Takasaki K."/>
            <person name="Ankai A."/>
            <person name="Oguchi A."/>
            <person name="Fukui S."/>
            <person name="Takahashi M."/>
            <person name="Yashiro I."/>
            <person name="Hosoyama A."/>
            <person name="Sekiguchi Y."/>
            <person name="Hanada S."/>
            <person name="Fujita N."/>
        </authorList>
    </citation>
    <scope>NUCLEOTIDE SEQUENCE [LARGE SCALE GENOMIC DNA]</scope>
    <source>
        <strain evidence="2">DSM 14523 / JCM 11388 / NBRC 100420 / UNI-1</strain>
    </source>
</reference>
<dbReference type="RefSeq" id="WP_013561413.1">
    <property type="nucleotide sequence ID" value="NC_014960.1"/>
</dbReference>
<accession>E8N2S2</accession>
<sequence length="204" mass="22595">MTMNTAFGRLLGASTLESLVGCRVTQANVPAFGTLARLPVDDTYQVYGLVYNIHIEEDGTVRQLAAAGDIRDEVVRDNRENRTVPIEFNLLHVGYEENGRISHLLPPRIPLSLEVIHACTPAEVVRFTGAGRLGYFRHILRAEQAPIPELFAAHLLQASRAHAQMGDPHWLQRAQQEIIILLRDDYAALMNVLNALADVAQTAP</sequence>
<dbReference type="STRING" id="926569.ANT_30460"/>
<protein>
    <recommendedName>
        <fullName evidence="3">Helicase HerA barrel domain-containing protein</fullName>
    </recommendedName>
</protein>
<name>E8N2S2_ANATU</name>
<dbReference type="OrthoDB" id="159814at2"/>
<dbReference type="EMBL" id="AP012029">
    <property type="protein sequence ID" value="BAJ65072.1"/>
    <property type="molecule type" value="Genomic_DNA"/>
</dbReference>
<evidence type="ECO:0000313" key="1">
    <source>
        <dbReference type="EMBL" id="BAJ65072.1"/>
    </source>
</evidence>
<dbReference type="Proteomes" id="UP000008922">
    <property type="component" value="Chromosome"/>
</dbReference>
<dbReference type="InParanoid" id="E8N2S2"/>
<proteinExistence type="predicted"/>